<protein>
    <recommendedName>
        <fullName evidence="7">Tellurite resistance protein TerB</fullName>
    </recommendedName>
</protein>
<dbReference type="RefSeq" id="WP_203744566.1">
    <property type="nucleotide sequence ID" value="NZ_BONF01000010.1"/>
</dbReference>
<dbReference type="Gene3D" id="1.10.3680.10">
    <property type="entry name" value="TerB-like"/>
    <property type="match status" value="1"/>
</dbReference>
<dbReference type="SUPFAM" id="SSF158682">
    <property type="entry name" value="TerB-like"/>
    <property type="match status" value="1"/>
</dbReference>
<dbReference type="EMBL" id="BONF01000010">
    <property type="protein sequence ID" value="GIF80710.1"/>
    <property type="molecule type" value="Genomic_DNA"/>
</dbReference>
<sequence length="1022" mass="110151">MEDLAPGREARTLVGHAENIRNAAYCLIHAEHSQIAQIRNLSELARRHLVEEQLHESDVTRLRASVRGGGLRLGPLQAAGFRTVGQLVQQRHQLAHYPGVGPATVAQVSTAIDALARTIATSVTIRPDANRPRPYDAQLLLALARLSLVRREIHATVPAARELHDAIAGHLIGARRAASRWRSLWRSPRGRAADRDALSAVADVMRSPRLDTAKMAVSGAFRKLSDEPVVDQLWADYRRRSSELLSLLAAATGSAAPVASAQPSLSGSASEPPASAAAQPSAARATTVVAGLLPVGPHAHWVPHDQPVQLGPLLIDGGLFYLGQGLESVHGMVEPALIDPSLRIDLKNPDHEGRGLDYWPAYEDLSPRARAAYLSWLADGRRSPQAPIGYVFLYFYGLERRVLVDLSHDANAFQDLPAIEAEVTRLLSVYGRSDSFRSYASGFLDLIRAMRLGSTPGSLPKRPPALSDDHWSVPLMLRLGLGSFAASGTPVPTDWARAWAWYHPSIYPRTPQTRCAEEFEKLFELRYTQRFNEGIRLRPGKSRVRLSYHPASAGIDSQDIPLRDFPDVFEQAAPTRMLTDLVDSVTGELDAYSRWLGRNPQGRGSLAAMALLPAELADNRSSTVAALQQWAETHLGGRRVAVVNGAELIAFWPGTDQARLPKADFVALAQLLSRLGFGIEPDIRFGGPALAQTAVLFRDEGETSRTAGPAYTAAATLLLLAVAVSAADGEVSVEEQEHLLSHLKHALELNRSEQVRLEAHLHWLIVSGVKLAGVKKRVEALAPDRLVEIGDFLVTVAAADGVISPEEVATLSKIYGLLGLDPATVFGKLHHAASRPPSANRPTPAIGPVVVRPASQAPIEYAIPVIPPSSSNQLATATRRPASASVPPPSDAFTLDSEAIAVKLHETATVSALLSSIFTDDDVMVNTSPTTWVTSADPNASSEQADRIAGLDSGHGALLRDLASKPSWTRAGFEDLAARHGLMPDGAIDVLNEAAYEKAGEPVIEDDGDLQINQYAFGEMSR</sequence>
<proteinExistence type="predicted"/>
<keyword evidence="6" id="KW-1185">Reference proteome</keyword>
<dbReference type="AlphaFoldDB" id="A0A8J3NGT9"/>
<dbReference type="InterPro" id="IPR028932">
    <property type="entry name" value="TerB-C"/>
</dbReference>
<feature type="domain" description="TerB-C" evidence="4">
    <location>
        <begin position="888"/>
        <end position="1014"/>
    </location>
</feature>
<dbReference type="InterPro" id="IPR029024">
    <property type="entry name" value="TerB-like"/>
</dbReference>
<comment type="caution">
    <text evidence="5">The sequence shown here is derived from an EMBL/GenBank/DDBJ whole genome shotgun (WGS) entry which is preliminary data.</text>
</comment>
<dbReference type="Pfam" id="PF15615">
    <property type="entry name" value="TerB_C"/>
    <property type="match status" value="1"/>
</dbReference>
<gene>
    <name evidence="5" type="ORF">Cba03nite_20590</name>
</gene>
<evidence type="ECO:0000259" key="2">
    <source>
        <dbReference type="Pfam" id="PF05099"/>
    </source>
</evidence>
<name>A0A8J3NGT9_9ACTN</name>
<organism evidence="5 6">
    <name type="scientific">Catellatospora bangladeshensis</name>
    <dbReference type="NCBI Taxonomy" id="310355"/>
    <lineage>
        <taxon>Bacteria</taxon>
        <taxon>Bacillati</taxon>
        <taxon>Actinomycetota</taxon>
        <taxon>Actinomycetes</taxon>
        <taxon>Micromonosporales</taxon>
        <taxon>Micromonosporaceae</taxon>
        <taxon>Catellatospora</taxon>
    </lineage>
</organism>
<dbReference type="InterPro" id="IPR007791">
    <property type="entry name" value="DjlA_N"/>
</dbReference>
<feature type="domain" description="TerB N-terminal" evidence="3">
    <location>
        <begin position="305"/>
        <end position="511"/>
    </location>
</feature>
<evidence type="ECO:0000259" key="3">
    <source>
        <dbReference type="Pfam" id="PF13208"/>
    </source>
</evidence>
<evidence type="ECO:0000259" key="4">
    <source>
        <dbReference type="Pfam" id="PF15615"/>
    </source>
</evidence>
<accession>A0A8J3NGT9</accession>
<evidence type="ECO:0000313" key="6">
    <source>
        <dbReference type="Proteomes" id="UP000601223"/>
    </source>
</evidence>
<feature type="domain" description="Co-chaperone DjlA N-terminal" evidence="2">
    <location>
        <begin position="718"/>
        <end position="824"/>
    </location>
</feature>
<reference evidence="5 6" key="1">
    <citation type="submission" date="2021-01" db="EMBL/GenBank/DDBJ databases">
        <title>Whole genome shotgun sequence of Catellatospora bangladeshensis NBRC 107357.</title>
        <authorList>
            <person name="Komaki H."/>
            <person name="Tamura T."/>
        </authorList>
    </citation>
    <scope>NUCLEOTIDE SEQUENCE [LARGE SCALE GENOMIC DNA]</scope>
    <source>
        <strain evidence="5 6">NBRC 107357</strain>
    </source>
</reference>
<dbReference type="InterPro" id="IPR025266">
    <property type="entry name" value="TerB_N"/>
</dbReference>
<evidence type="ECO:0000256" key="1">
    <source>
        <dbReference type="SAM" id="MobiDB-lite"/>
    </source>
</evidence>
<dbReference type="Pfam" id="PF05099">
    <property type="entry name" value="TerB"/>
    <property type="match status" value="1"/>
</dbReference>
<dbReference type="Pfam" id="PF13208">
    <property type="entry name" value="TerB_N"/>
    <property type="match status" value="1"/>
</dbReference>
<evidence type="ECO:0008006" key="7">
    <source>
        <dbReference type="Google" id="ProtNLM"/>
    </source>
</evidence>
<dbReference type="Proteomes" id="UP000601223">
    <property type="component" value="Unassembled WGS sequence"/>
</dbReference>
<dbReference type="CDD" id="cd07176">
    <property type="entry name" value="terB"/>
    <property type="match status" value="1"/>
</dbReference>
<feature type="region of interest" description="Disordered" evidence="1">
    <location>
        <begin position="259"/>
        <end position="280"/>
    </location>
</feature>
<evidence type="ECO:0000313" key="5">
    <source>
        <dbReference type="EMBL" id="GIF80710.1"/>
    </source>
</evidence>